<organism evidence="2 3">
    <name type="scientific">Candidatus Colwellbacteria bacterium RIFCSPHIGHO2_02_FULL_43_15</name>
    <dbReference type="NCBI Taxonomy" id="1797686"/>
    <lineage>
        <taxon>Bacteria</taxon>
        <taxon>Candidatus Colwelliibacteriota</taxon>
    </lineage>
</organism>
<comment type="caution">
    <text evidence="2">The sequence shown here is derived from an EMBL/GenBank/DDBJ whole genome shotgun (WGS) entry which is preliminary data.</text>
</comment>
<proteinExistence type="predicted"/>
<gene>
    <name evidence="2" type="ORF">A3D47_00900</name>
</gene>
<evidence type="ECO:0000313" key="3">
    <source>
        <dbReference type="Proteomes" id="UP000178651"/>
    </source>
</evidence>
<dbReference type="EMBL" id="MHIU01000040">
    <property type="protein sequence ID" value="OGY57258.1"/>
    <property type="molecule type" value="Genomic_DNA"/>
</dbReference>
<dbReference type="AlphaFoldDB" id="A0A1G1YY23"/>
<reference evidence="2 3" key="1">
    <citation type="journal article" date="2016" name="Nat. Commun.">
        <title>Thousands of microbial genomes shed light on interconnected biogeochemical processes in an aquifer system.</title>
        <authorList>
            <person name="Anantharaman K."/>
            <person name="Brown C.T."/>
            <person name="Hug L.A."/>
            <person name="Sharon I."/>
            <person name="Castelle C.J."/>
            <person name="Probst A.J."/>
            <person name="Thomas B.C."/>
            <person name="Singh A."/>
            <person name="Wilkins M.J."/>
            <person name="Karaoz U."/>
            <person name="Brodie E.L."/>
            <person name="Williams K.H."/>
            <person name="Hubbard S.S."/>
            <person name="Banfield J.F."/>
        </authorList>
    </citation>
    <scope>NUCLEOTIDE SEQUENCE [LARGE SCALE GENOMIC DNA]</scope>
</reference>
<evidence type="ECO:0000256" key="1">
    <source>
        <dbReference type="SAM" id="MobiDB-lite"/>
    </source>
</evidence>
<accession>A0A1G1YY23</accession>
<name>A0A1G1YY23_9BACT</name>
<evidence type="ECO:0000313" key="2">
    <source>
        <dbReference type="EMBL" id="OGY57258.1"/>
    </source>
</evidence>
<feature type="region of interest" description="Disordered" evidence="1">
    <location>
        <begin position="1"/>
        <end position="22"/>
    </location>
</feature>
<dbReference type="Proteomes" id="UP000178651">
    <property type="component" value="Unassembled WGS sequence"/>
</dbReference>
<sequence>MFSLVPVTTGEHTEEEDLPAGRQEIRPLEPDYSGFGRQLRGGVPCPLTPAYRQAGLSTRYEKRCFLFIEV</sequence>
<protein>
    <submittedName>
        <fullName evidence="2">Uncharacterized protein</fullName>
    </submittedName>
</protein>